<dbReference type="AlphaFoldDB" id="A0AAD8PZA7"/>
<name>A0AAD8PZA7_9PEZI</name>
<dbReference type="RefSeq" id="XP_060414170.1">
    <property type="nucleotide sequence ID" value="XM_060563678.1"/>
</dbReference>
<comment type="caution">
    <text evidence="1">The sequence shown here is derived from an EMBL/GenBank/DDBJ whole genome shotgun (WGS) entry which is preliminary data.</text>
</comment>
<evidence type="ECO:0000313" key="2">
    <source>
        <dbReference type="Proteomes" id="UP001230504"/>
    </source>
</evidence>
<reference evidence="1" key="1">
    <citation type="submission" date="2021-06" db="EMBL/GenBank/DDBJ databases">
        <title>Comparative genomics, transcriptomics and evolutionary studies reveal genomic signatures of adaptation to plant cell wall in hemibiotrophic fungi.</title>
        <authorList>
            <consortium name="DOE Joint Genome Institute"/>
            <person name="Baroncelli R."/>
            <person name="Diaz J.F."/>
            <person name="Benocci T."/>
            <person name="Peng M."/>
            <person name="Battaglia E."/>
            <person name="Haridas S."/>
            <person name="Andreopoulos W."/>
            <person name="Labutti K."/>
            <person name="Pangilinan J."/>
            <person name="Floch G.L."/>
            <person name="Makela M.R."/>
            <person name="Henrissat B."/>
            <person name="Grigoriev I.V."/>
            <person name="Crouch J.A."/>
            <person name="De Vries R.P."/>
            <person name="Sukno S.A."/>
            <person name="Thon M.R."/>
        </authorList>
    </citation>
    <scope>NUCLEOTIDE SEQUENCE</scope>
    <source>
        <strain evidence="1">CBS 125086</strain>
    </source>
</reference>
<dbReference type="Proteomes" id="UP001230504">
    <property type="component" value="Unassembled WGS sequence"/>
</dbReference>
<evidence type="ECO:0000313" key="1">
    <source>
        <dbReference type="EMBL" id="KAK1590696.1"/>
    </source>
</evidence>
<dbReference type="GeneID" id="85447918"/>
<proteinExistence type="predicted"/>
<accession>A0AAD8PZA7</accession>
<gene>
    <name evidence="1" type="ORF">LY79DRAFT_669679</name>
</gene>
<dbReference type="EMBL" id="JAHLJV010000029">
    <property type="protein sequence ID" value="KAK1590696.1"/>
    <property type="molecule type" value="Genomic_DNA"/>
</dbReference>
<organism evidence="1 2">
    <name type="scientific">Colletotrichum navitas</name>
    <dbReference type="NCBI Taxonomy" id="681940"/>
    <lineage>
        <taxon>Eukaryota</taxon>
        <taxon>Fungi</taxon>
        <taxon>Dikarya</taxon>
        <taxon>Ascomycota</taxon>
        <taxon>Pezizomycotina</taxon>
        <taxon>Sordariomycetes</taxon>
        <taxon>Hypocreomycetidae</taxon>
        <taxon>Glomerellales</taxon>
        <taxon>Glomerellaceae</taxon>
        <taxon>Colletotrichum</taxon>
        <taxon>Colletotrichum graminicola species complex</taxon>
    </lineage>
</organism>
<sequence length="116" mass="12266">MQAGTHTGKLVLESCDDDVVTVEPSRKASYPFAPDVTCVLTPSRGPPGVAVDLGMILPVGFAAENKKSMANLGEGSSLKGLTELEATRSSFVDFTQDKEVTGRLRNSVPKIGDQEV</sequence>
<protein>
    <submittedName>
        <fullName evidence="1">Uncharacterized protein</fullName>
    </submittedName>
</protein>
<keyword evidence="2" id="KW-1185">Reference proteome</keyword>